<proteinExistence type="predicted"/>
<dbReference type="Proteomes" id="UP000283260">
    <property type="component" value="Unassembled WGS sequence"/>
</dbReference>
<protein>
    <recommendedName>
        <fullName evidence="4">DUF2628 domain-containing protein</fullName>
    </recommendedName>
</protein>
<keyword evidence="1" id="KW-1133">Transmembrane helix</keyword>
<comment type="caution">
    <text evidence="2">The sequence shown here is derived from an EMBL/GenBank/DDBJ whole genome shotgun (WGS) entry which is preliminary data.</text>
</comment>
<sequence length="105" mass="11831">MARYFKNPESNETEEVGAFQVLAIFFLGPIYLFFAQLWPHLLIWVIAIGLGVMAGPPWMGIPVVCLPIGYCFFIRKIVADVYLKKGWKEVPDPSIVGKQPTSESK</sequence>
<dbReference type="RefSeq" id="WP_123499632.1">
    <property type="nucleotide sequence ID" value="NZ_MOBL01000024.1"/>
</dbReference>
<reference evidence="2 3" key="1">
    <citation type="submission" date="2016-10" db="EMBL/GenBank/DDBJ databases">
        <title>Comparative genome analysis of multiple Pseudomonas spp. focuses on biocontrol and plant growth promoting traits.</title>
        <authorList>
            <person name="Tao X.-Y."/>
            <person name="Taylor C.G."/>
        </authorList>
    </citation>
    <scope>NUCLEOTIDE SEQUENCE [LARGE SCALE GENOMIC DNA]</scope>
    <source>
        <strain evidence="2 3">94G2</strain>
    </source>
</reference>
<keyword evidence="1" id="KW-0472">Membrane</keyword>
<evidence type="ECO:0000256" key="1">
    <source>
        <dbReference type="SAM" id="Phobius"/>
    </source>
</evidence>
<gene>
    <name evidence="2" type="ORF">BK661_20715</name>
</gene>
<dbReference type="EMBL" id="MOBL01000024">
    <property type="protein sequence ID" value="RON29791.1"/>
    <property type="molecule type" value="Genomic_DNA"/>
</dbReference>
<keyword evidence="1" id="KW-0812">Transmembrane</keyword>
<evidence type="ECO:0008006" key="4">
    <source>
        <dbReference type="Google" id="ProtNLM"/>
    </source>
</evidence>
<organism evidence="2 3">
    <name type="scientific">Pseudomonas frederiksbergensis</name>
    <dbReference type="NCBI Taxonomy" id="104087"/>
    <lineage>
        <taxon>Bacteria</taxon>
        <taxon>Pseudomonadati</taxon>
        <taxon>Pseudomonadota</taxon>
        <taxon>Gammaproteobacteria</taxon>
        <taxon>Pseudomonadales</taxon>
        <taxon>Pseudomonadaceae</taxon>
        <taxon>Pseudomonas</taxon>
    </lineage>
</organism>
<evidence type="ECO:0000313" key="3">
    <source>
        <dbReference type="Proteomes" id="UP000283260"/>
    </source>
</evidence>
<name>A0A423IWG9_9PSED</name>
<evidence type="ECO:0000313" key="2">
    <source>
        <dbReference type="EMBL" id="RON29791.1"/>
    </source>
</evidence>
<dbReference type="AlphaFoldDB" id="A0A423IWG9"/>
<feature type="transmembrane region" description="Helical" evidence="1">
    <location>
        <begin position="16"/>
        <end position="35"/>
    </location>
</feature>
<feature type="transmembrane region" description="Helical" evidence="1">
    <location>
        <begin position="41"/>
        <end position="74"/>
    </location>
</feature>
<accession>A0A423IWG9</accession>